<evidence type="ECO:0000256" key="2">
    <source>
        <dbReference type="PIRSR" id="PIRSR639069-2"/>
    </source>
</evidence>
<proteinExistence type="predicted"/>
<name>A0AAU9CKA8_9BACT</name>
<dbReference type="PANTHER" id="PTHR40111:SF1">
    <property type="entry name" value="CEPHALOSPORIN-C DEACETYLASE"/>
    <property type="match status" value="1"/>
</dbReference>
<dbReference type="InterPro" id="IPR008979">
    <property type="entry name" value="Galactose-bd-like_sf"/>
</dbReference>
<keyword evidence="5" id="KW-1185">Reference proteome</keyword>
<feature type="active site" description="Nucleophile" evidence="1">
    <location>
        <position position="427"/>
    </location>
</feature>
<evidence type="ECO:0000259" key="3">
    <source>
        <dbReference type="Pfam" id="PF05448"/>
    </source>
</evidence>
<dbReference type="InterPro" id="IPR008391">
    <property type="entry name" value="AXE1_dom"/>
</dbReference>
<dbReference type="GO" id="GO:0052689">
    <property type="term" value="F:carboxylic ester hydrolase activity"/>
    <property type="evidence" value="ECO:0007669"/>
    <property type="project" value="TreeGrafter"/>
</dbReference>
<dbReference type="AlphaFoldDB" id="A0AAU9CKA8"/>
<organism evidence="4 5">
    <name type="scientific">Fulvitalea axinellae</name>
    <dbReference type="NCBI Taxonomy" id="1182444"/>
    <lineage>
        <taxon>Bacteria</taxon>
        <taxon>Pseudomonadati</taxon>
        <taxon>Bacteroidota</taxon>
        <taxon>Cytophagia</taxon>
        <taxon>Cytophagales</taxon>
        <taxon>Persicobacteraceae</taxon>
        <taxon>Fulvitalea</taxon>
    </lineage>
</organism>
<dbReference type="RefSeq" id="WP_338394584.1">
    <property type="nucleotide sequence ID" value="NZ_AP025314.1"/>
</dbReference>
<dbReference type="Pfam" id="PF05448">
    <property type="entry name" value="AXE1"/>
    <property type="match status" value="1"/>
</dbReference>
<dbReference type="InterPro" id="IPR029058">
    <property type="entry name" value="AB_hydrolase_fold"/>
</dbReference>
<evidence type="ECO:0000256" key="1">
    <source>
        <dbReference type="PIRSR" id="PIRSR639069-1"/>
    </source>
</evidence>
<dbReference type="KEGG" id="fax:FUAX_18080"/>
<accession>A0AAU9CKA8</accession>
<dbReference type="PANTHER" id="PTHR40111">
    <property type="entry name" value="CEPHALOSPORIN-C DEACETYLASE"/>
    <property type="match status" value="1"/>
</dbReference>
<feature type="binding site" evidence="2">
    <location>
        <position position="340"/>
    </location>
    <ligand>
        <name>substrate</name>
    </ligand>
</feature>
<dbReference type="SUPFAM" id="SSF53474">
    <property type="entry name" value="alpha/beta-Hydrolases"/>
    <property type="match status" value="1"/>
</dbReference>
<feature type="active site" description="Charge relay system" evidence="1">
    <location>
        <position position="544"/>
    </location>
</feature>
<feature type="domain" description="Acetyl xylan esterase" evidence="3">
    <location>
        <begin position="265"/>
        <end position="560"/>
    </location>
</feature>
<sequence length="570" mass="64780">MMIPKNFILSAIFIFAMSNGFAQNLIPFDWKLTFNDGLNKEKSMPFSMLLSWERQGLYYQKPSGVLQTSFFVPKQNPTDFNLEITLLASVDSVEINGHYIGGGFNTGFVWSISPVYKSKKFKVPSKYLKFNKENSIKIKCSNYSYTGGKNHNAVKLYRNVQPDSRIAISYKPENHVFENPANISLNINIKPKSRGQIDLLIKNDFHKTVVKRKIKTVKGKQSYELDLSSEKLKPGFYTVTAILKNDGYLGASSFFCVAPTKIEIAKNEPKGYFKYWQNAIEELKTVKPNFEIEKREDLCSENRNGYIVKMKSVGNVDIYGYYFVPKKKGSYPTILHLPGYGYGFEHLNGFLQSKNEIVELALCVRGHGLSKESFKTDFPVPGFFGHGICDIDKTAYRQIFMDCLRAVDFLGSRQEVDQSKIGVMGSSQGGGLALMTAGLLPDRISACAYGDPFPTDMRNHIQVRTLIKDEVRSFLDYYGNSCDFEAGLRTLDFLDTKHFAKRIKASTLYIAGLVDDDCPPRLGFSAFNEINSKKEYVVFPNDSHIGESNWSTEMMNFFKKEFKFQTTEKQ</sequence>
<evidence type="ECO:0000313" key="5">
    <source>
        <dbReference type="Proteomes" id="UP001348817"/>
    </source>
</evidence>
<dbReference type="Gene3D" id="3.40.50.1820">
    <property type="entry name" value="alpha/beta hydrolase"/>
    <property type="match status" value="1"/>
</dbReference>
<dbReference type="InterPro" id="IPR039069">
    <property type="entry name" value="CE7"/>
</dbReference>
<dbReference type="GO" id="GO:0005976">
    <property type="term" value="P:polysaccharide metabolic process"/>
    <property type="evidence" value="ECO:0007669"/>
    <property type="project" value="TreeGrafter"/>
</dbReference>
<evidence type="ECO:0000313" key="4">
    <source>
        <dbReference type="EMBL" id="BDD09376.1"/>
    </source>
</evidence>
<dbReference type="Gene3D" id="2.60.120.260">
    <property type="entry name" value="Galactose-binding domain-like"/>
    <property type="match status" value="1"/>
</dbReference>
<gene>
    <name evidence="4" type="ORF">FUAX_18080</name>
</gene>
<feature type="active site" description="Charge relay system" evidence="1">
    <location>
        <position position="515"/>
    </location>
</feature>
<protein>
    <recommendedName>
        <fullName evidence="3">Acetyl xylan esterase domain-containing protein</fullName>
    </recommendedName>
</protein>
<dbReference type="Proteomes" id="UP001348817">
    <property type="component" value="Chromosome"/>
</dbReference>
<dbReference type="SUPFAM" id="SSF49785">
    <property type="entry name" value="Galactose-binding domain-like"/>
    <property type="match status" value="1"/>
</dbReference>
<dbReference type="EMBL" id="AP025314">
    <property type="protein sequence ID" value="BDD09376.1"/>
    <property type="molecule type" value="Genomic_DNA"/>
</dbReference>
<reference evidence="4 5" key="1">
    <citation type="submission" date="2021-12" db="EMBL/GenBank/DDBJ databases">
        <title>Genome sequencing of bacteria with rrn-lacking chromosome and rrn-plasmid.</title>
        <authorList>
            <person name="Anda M."/>
            <person name="Iwasaki W."/>
        </authorList>
    </citation>
    <scope>NUCLEOTIDE SEQUENCE [LARGE SCALE GENOMIC DNA]</scope>
    <source>
        <strain evidence="4 5">DSM 100852</strain>
    </source>
</reference>